<dbReference type="Pfam" id="PF05597">
    <property type="entry name" value="Phasin"/>
    <property type="match status" value="1"/>
</dbReference>
<accession>A0A330LMT3</accession>
<dbReference type="KEGG" id="mya:MORIYA_0803"/>
<dbReference type="OrthoDB" id="5801582at2"/>
<sequence length="210" mass="23059">MSKVITAAKQVWSAKDQITRNIWLAGLGAYDKGYESASNTMTKSHSIFDELVERGRKLEADTTQTISSKKNKLASISQNATNALQDKVQRAVSNLTHIDANTFDNIIDKIEQIEIALADAKTEQKNVMATEIEAVQEVIEKVELAATVTAEITTAVDKVTEGVTAITTKVTPVIVKPVVTEVVEKVTVVKQHTKKITNRRVKKNVAKKKS</sequence>
<keyword evidence="2" id="KW-1185">Reference proteome</keyword>
<dbReference type="EMBL" id="LS483250">
    <property type="protein sequence ID" value="SQD77281.1"/>
    <property type="molecule type" value="Genomic_DNA"/>
</dbReference>
<proteinExistence type="predicted"/>
<evidence type="ECO:0000313" key="1">
    <source>
        <dbReference type="EMBL" id="SQD77281.1"/>
    </source>
</evidence>
<protein>
    <recommendedName>
        <fullName evidence="3">Phasin domain-containing protein</fullName>
    </recommendedName>
</protein>
<dbReference type="AlphaFoldDB" id="A0A330LMT3"/>
<dbReference type="NCBIfam" id="NF047773">
    <property type="entry name" value="phas_rel_Lepto"/>
    <property type="match status" value="1"/>
</dbReference>
<evidence type="ECO:0000313" key="2">
    <source>
        <dbReference type="Proteomes" id="UP000250163"/>
    </source>
</evidence>
<evidence type="ECO:0008006" key="3">
    <source>
        <dbReference type="Google" id="ProtNLM"/>
    </source>
</evidence>
<reference evidence="2" key="1">
    <citation type="submission" date="2018-05" db="EMBL/GenBank/DDBJ databases">
        <authorList>
            <person name="Cea G.-C."/>
            <person name="William W."/>
        </authorList>
    </citation>
    <scope>NUCLEOTIDE SEQUENCE [LARGE SCALE GENOMIC DNA]</scope>
    <source>
        <strain evidence="2">DB21MT 5</strain>
    </source>
</reference>
<dbReference type="InterPro" id="IPR008769">
    <property type="entry name" value="PhaF_PhaI"/>
</dbReference>
<name>A0A330LMT3_9GAMM</name>
<dbReference type="Proteomes" id="UP000250163">
    <property type="component" value="Chromosome MORIYA"/>
</dbReference>
<gene>
    <name evidence="1" type="ORF">MORIYA_0803</name>
</gene>
<dbReference type="RefSeq" id="WP_112712826.1">
    <property type="nucleotide sequence ID" value="NZ_LS483250.1"/>
</dbReference>
<organism evidence="1 2">
    <name type="scientific">Moritella yayanosii</name>
    <dbReference type="NCBI Taxonomy" id="69539"/>
    <lineage>
        <taxon>Bacteria</taxon>
        <taxon>Pseudomonadati</taxon>
        <taxon>Pseudomonadota</taxon>
        <taxon>Gammaproteobacteria</taxon>
        <taxon>Alteromonadales</taxon>
        <taxon>Moritellaceae</taxon>
        <taxon>Moritella</taxon>
    </lineage>
</organism>